<keyword evidence="2" id="KW-0812">Transmembrane</keyword>
<feature type="transmembrane region" description="Helical" evidence="2">
    <location>
        <begin position="36"/>
        <end position="57"/>
    </location>
</feature>
<evidence type="ECO:0000256" key="1">
    <source>
        <dbReference type="SAM" id="MobiDB-lite"/>
    </source>
</evidence>
<proteinExistence type="predicted"/>
<sequence>MAINTMTTVDTNAARSSGGAGGNSLTYAIGLRCMRLALAAAAVIAAGYFMNNLFVWARDYPESWVMPLSGYI</sequence>
<comment type="caution">
    <text evidence="3">The sequence shown here is derived from an EMBL/GenBank/DDBJ whole genome shotgun (WGS) entry which is preliminary data.</text>
</comment>
<gene>
    <name evidence="3" type="ORF">OEZ49_14545</name>
</gene>
<keyword evidence="2" id="KW-1133">Transmembrane helix</keyword>
<dbReference type="Proteomes" id="UP001321014">
    <property type="component" value="Unassembled WGS sequence"/>
</dbReference>
<evidence type="ECO:0000256" key="2">
    <source>
        <dbReference type="SAM" id="Phobius"/>
    </source>
</evidence>
<keyword evidence="2" id="KW-0472">Membrane</keyword>
<name>A0ABT2WYG4_9RHOB</name>
<evidence type="ECO:0000313" key="4">
    <source>
        <dbReference type="Proteomes" id="UP001321014"/>
    </source>
</evidence>
<dbReference type="EMBL" id="JAOVQN010000014">
    <property type="protein sequence ID" value="MCU9838993.1"/>
    <property type="molecule type" value="Genomic_DNA"/>
</dbReference>
<accession>A0ABT2WYG4</accession>
<protein>
    <submittedName>
        <fullName evidence="3">Uncharacterized protein</fullName>
    </submittedName>
</protein>
<dbReference type="RefSeq" id="WP_263388987.1">
    <property type="nucleotide sequence ID" value="NZ_JAOVQN010000014.1"/>
</dbReference>
<reference evidence="3 4" key="1">
    <citation type="submission" date="2022-10" db="EMBL/GenBank/DDBJ databases">
        <title>Ruegeria sp. nov., isolated from ocean surface water.</title>
        <authorList>
            <person name="He W."/>
            <person name="Wang L."/>
            <person name="Zhang D.-F."/>
        </authorList>
    </citation>
    <scope>NUCLEOTIDE SEQUENCE [LARGE SCALE GENOMIC DNA]</scope>
    <source>
        <strain evidence="3 4">WL0004</strain>
    </source>
</reference>
<keyword evidence="4" id="KW-1185">Reference proteome</keyword>
<feature type="region of interest" description="Disordered" evidence="1">
    <location>
        <begin position="1"/>
        <end position="22"/>
    </location>
</feature>
<evidence type="ECO:0000313" key="3">
    <source>
        <dbReference type="EMBL" id="MCU9838993.1"/>
    </source>
</evidence>
<organism evidence="3 4">
    <name type="scientific">Ruegeria marisflavi</name>
    <dbReference type="NCBI Taxonomy" id="2984152"/>
    <lineage>
        <taxon>Bacteria</taxon>
        <taxon>Pseudomonadati</taxon>
        <taxon>Pseudomonadota</taxon>
        <taxon>Alphaproteobacteria</taxon>
        <taxon>Rhodobacterales</taxon>
        <taxon>Roseobacteraceae</taxon>
        <taxon>Ruegeria</taxon>
    </lineage>
</organism>
<feature type="compositionally biased region" description="Polar residues" evidence="1">
    <location>
        <begin position="1"/>
        <end position="11"/>
    </location>
</feature>